<keyword evidence="3" id="KW-0804">Transcription</keyword>
<dbReference type="OrthoDB" id="3173376at2"/>
<dbReference type="GO" id="GO:0000976">
    <property type="term" value="F:transcription cis-regulatory region binding"/>
    <property type="evidence" value="ECO:0007669"/>
    <property type="project" value="TreeGrafter"/>
</dbReference>
<dbReference type="Pfam" id="PF00440">
    <property type="entry name" value="TetR_N"/>
    <property type="match status" value="1"/>
</dbReference>
<evidence type="ECO:0000313" key="7">
    <source>
        <dbReference type="Proteomes" id="UP000181980"/>
    </source>
</evidence>
<gene>
    <name evidence="6" type="ORF">SAMN04488561_5151</name>
</gene>
<keyword evidence="2 4" id="KW-0238">DNA-binding</keyword>
<dbReference type="InterPro" id="IPR001647">
    <property type="entry name" value="HTH_TetR"/>
</dbReference>
<evidence type="ECO:0000259" key="5">
    <source>
        <dbReference type="PROSITE" id="PS50977"/>
    </source>
</evidence>
<dbReference type="PANTHER" id="PTHR30055:SF220">
    <property type="entry name" value="TETR-FAMILY REGULATORY PROTEIN"/>
    <property type="match status" value="1"/>
</dbReference>
<dbReference type="InterPro" id="IPR025996">
    <property type="entry name" value="MT1864/Rv1816-like_C"/>
</dbReference>
<dbReference type="InterPro" id="IPR050109">
    <property type="entry name" value="HTH-type_TetR-like_transc_reg"/>
</dbReference>
<keyword evidence="7" id="KW-1185">Reference proteome</keyword>
<dbReference type="PROSITE" id="PS50977">
    <property type="entry name" value="HTH_TETR_2"/>
    <property type="match status" value="1"/>
</dbReference>
<evidence type="ECO:0000256" key="1">
    <source>
        <dbReference type="ARBA" id="ARBA00023015"/>
    </source>
</evidence>
<evidence type="ECO:0000256" key="2">
    <source>
        <dbReference type="ARBA" id="ARBA00023125"/>
    </source>
</evidence>
<keyword evidence="1" id="KW-0805">Transcription regulation</keyword>
<dbReference type="Gene3D" id="1.10.357.10">
    <property type="entry name" value="Tetracycline Repressor, domain 2"/>
    <property type="match status" value="1"/>
</dbReference>
<evidence type="ECO:0000256" key="3">
    <source>
        <dbReference type="ARBA" id="ARBA00023163"/>
    </source>
</evidence>
<evidence type="ECO:0000256" key="4">
    <source>
        <dbReference type="PROSITE-ProRule" id="PRU00335"/>
    </source>
</evidence>
<dbReference type="AlphaFoldDB" id="A0A1H5PQ52"/>
<dbReference type="SUPFAM" id="SSF48498">
    <property type="entry name" value="Tetracyclin repressor-like, C-terminal domain"/>
    <property type="match status" value="1"/>
</dbReference>
<accession>A0A1H5PQ52</accession>
<sequence>MGRPRLHDDAVRDRLLERAAATVSSGGVAALNLRTLAAEAGTSTAAVYSLFGGKPGLVSALYAQVFARFAQRLAAVGRSDDPVADLVRLGHAYRENALADPHGYRVMFGELSPDDVGRHAARTGARTFEPLLDAVRRAVRAGTFPKRPAAESIATALWANVHGLVSIELGAFIPPRAGDPAAVFDAAVRANVAGWAASARGR</sequence>
<dbReference type="PANTHER" id="PTHR30055">
    <property type="entry name" value="HTH-TYPE TRANSCRIPTIONAL REGULATOR RUTR"/>
    <property type="match status" value="1"/>
</dbReference>
<dbReference type="EMBL" id="FNUC01000004">
    <property type="protein sequence ID" value="SEF15950.1"/>
    <property type="molecule type" value="Genomic_DNA"/>
</dbReference>
<dbReference type="InterPro" id="IPR036271">
    <property type="entry name" value="Tet_transcr_reg_TetR-rel_C_sf"/>
</dbReference>
<dbReference type="InterPro" id="IPR009057">
    <property type="entry name" value="Homeodomain-like_sf"/>
</dbReference>
<name>A0A1H5PQ52_9ACTN</name>
<dbReference type="Pfam" id="PF13305">
    <property type="entry name" value="TetR_C_33"/>
    <property type="match status" value="1"/>
</dbReference>
<reference evidence="7" key="1">
    <citation type="submission" date="2016-10" db="EMBL/GenBank/DDBJ databases">
        <authorList>
            <person name="Varghese N."/>
            <person name="Submissions S."/>
        </authorList>
    </citation>
    <scope>NUCLEOTIDE SEQUENCE [LARGE SCALE GENOMIC DNA]</scope>
    <source>
        <strain evidence="7">DSM 45237</strain>
    </source>
</reference>
<dbReference type="SUPFAM" id="SSF46689">
    <property type="entry name" value="Homeodomain-like"/>
    <property type="match status" value="1"/>
</dbReference>
<dbReference type="Proteomes" id="UP000181980">
    <property type="component" value="Unassembled WGS sequence"/>
</dbReference>
<dbReference type="RefSeq" id="WP_069109049.1">
    <property type="nucleotide sequence ID" value="NZ_FNUC01000004.1"/>
</dbReference>
<organism evidence="6 7">
    <name type="scientific">Jiangella alba</name>
    <dbReference type="NCBI Taxonomy" id="561176"/>
    <lineage>
        <taxon>Bacteria</taxon>
        <taxon>Bacillati</taxon>
        <taxon>Actinomycetota</taxon>
        <taxon>Actinomycetes</taxon>
        <taxon>Jiangellales</taxon>
        <taxon>Jiangellaceae</taxon>
        <taxon>Jiangella</taxon>
    </lineage>
</organism>
<feature type="domain" description="HTH tetR-type" evidence="5">
    <location>
        <begin position="9"/>
        <end position="69"/>
    </location>
</feature>
<feature type="DNA-binding region" description="H-T-H motif" evidence="4">
    <location>
        <begin position="32"/>
        <end position="51"/>
    </location>
</feature>
<dbReference type="GO" id="GO:0003700">
    <property type="term" value="F:DNA-binding transcription factor activity"/>
    <property type="evidence" value="ECO:0007669"/>
    <property type="project" value="TreeGrafter"/>
</dbReference>
<proteinExistence type="predicted"/>
<evidence type="ECO:0000313" key="6">
    <source>
        <dbReference type="EMBL" id="SEF15950.1"/>
    </source>
</evidence>
<protein>
    <submittedName>
        <fullName evidence="6">DNA-binding transcriptional regulator, AcrR family</fullName>
    </submittedName>
</protein>